<gene>
    <name evidence="1" type="ORF">IWW38_002921</name>
</gene>
<reference evidence="1" key="1">
    <citation type="submission" date="2022-07" db="EMBL/GenBank/DDBJ databases">
        <title>Phylogenomic reconstructions and comparative analyses of Kickxellomycotina fungi.</title>
        <authorList>
            <person name="Reynolds N.K."/>
            <person name="Stajich J.E."/>
            <person name="Barry K."/>
            <person name="Grigoriev I.V."/>
            <person name="Crous P."/>
            <person name="Smith M.E."/>
        </authorList>
    </citation>
    <scope>NUCLEOTIDE SEQUENCE</scope>
    <source>
        <strain evidence="1">CBS 190363</strain>
    </source>
</reference>
<name>A0ACC1M3S7_9FUNG</name>
<protein>
    <submittedName>
        <fullName evidence="1">Uncharacterized protein</fullName>
    </submittedName>
</protein>
<comment type="caution">
    <text evidence="1">The sequence shown here is derived from an EMBL/GenBank/DDBJ whole genome shotgun (WGS) entry which is preliminary data.</text>
</comment>
<evidence type="ECO:0000313" key="2">
    <source>
        <dbReference type="Proteomes" id="UP001139981"/>
    </source>
</evidence>
<dbReference type="EMBL" id="JANBVB010000572">
    <property type="protein sequence ID" value="KAJ2893271.1"/>
    <property type="molecule type" value="Genomic_DNA"/>
</dbReference>
<proteinExistence type="predicted"/>
<accession>A0ACC1M3S7</accession>
<keyword evidence="2" id="KW-1185">Reference proteome</keyword>
<sequence>MLKQPAIFVSAAILALFTAQTTADIVLSVAPPNNMDSYLSVLSAAWPRIYPQLSLQLQTAQAQVPAEYEYMLQALSISGVPSTYDSAWARGFVEGAQRIGPTTIYAKDIAGAMDDPAMQPTNVVTTDSMGSVATITNAPLQVPTIVVVINGNAVPREGQNAGSSTGNSDQSSSGSDSGSNSGSSSDGSSDSSSADSSKSSDAPSIRIPAALALSIISVIVSLI</sequence>
<dbReference type="Proteomes" id="UP001139981">
    <property type="component" value="Unassembled WGS sequence"/>
</dbReference>
<organism evidence="1 2">
    <name type="scientific">Coemansia aciculifera</name>
    <dbReference type="NCBI Taxonomy" id="417176"/>
    <lineage>
        <taxon>Eukaryota</taxon>
        <taxon>Fungi</taxon>
        <taxon>Fungi incertae sedis</taxon>
        <taxon>Zoopagomycota</taxon>
        <taxon>Kickxellomycotina</taxon>
        <taxon>Kickxellomycetes</taxon>
        <taxon>Kickxellales</taxon>
        <taxon>Kickxellaceae</taxon>
        <taxon>Coemansia</taxon>
    </lineage>
</organism>
<evidence type="ECO:0000313" key="1">
    <source>
        <dbReference type="EMBL" id="KAJ2893271.1"/>
    </source>
</evidence>